<sequence length="772" mass="83361">MLILALRQSAFRHTQHTLNHTRRHFSCTRHFLSDLHTVRNLGIIAHIDAGKTTTTERMLHYAGFTRTLGSVDSGDTVMDYLAAERERGITIQSAAITFGWQNHQLHLIDTPGHVDFTVEVERAMRVLDGAVAIVDAVAGVQAQTRTVWRQAQKYGIPRVVFINKMDRDGADWKKAVGDLETKLGARTLVLTVPDPTAELDVKGGGGLRRWIDAVTLERMEFDLAADASGATLRRTTLCPDTHPASFAEAVRARVCLVEALSEIDHEIVDAFLDVDGTHTLVPPGSVRAAIRRVTLANKACPVLLGASFRNIGVQPLLDAIVHYLPSPEDVAAPLAKGADGRVAALGEASDGLVAFAFKVVVDRQRGPMVYVRVYRGTLDARMPLINATRNTAERAGRLLQMYADDTEEIPRIMRGHIGVILGLKQTRTGDTLVAQPKGKARPALLQLHGIEVPPPVFFCSVEADSPQDERPLADALASLTLEDPSLHVSVDPETGQTLLQGMGELHLEVVRDRLVRDYRVNAGFGAMRVSYREMPGCRVDQVFEYAREIAGRPARANAHISIAPLDGADGADGADGNRVEVRMPDVLEAPGCAPVVAGSEPFEAVRRALHSGLTNALLRGTILGFPIARAHVKVAQIEYFGEHASPPAAFRACAMQAVFQAMAASRPVLLEPIARCTVVCPESHLGAVLGDLNGARHGRVVSLEDAEASDGDAGNALKVLVAEAPLSAMVGYSSQLRSLTAGRGSFTMEVQGFGPMSTLQQQRVIKESQGIY</sequence>
<reference evidence="1" key="1">
    <citation type="submission" date="2022-07" db="EMBL/GenBank/DDBJ databases">
        <title>Phylogenomic reconstructions and comparative analyses of Kickxellomycotina fungi.</title>
        <authorList>
            <person name="Reynolds N.K."/>
            <person name="Stajich J.E."/>
            <person name="Barry K."/>
            <person name="Grigoriev I.V."/>
            <person name="Crous P."/>
            <person name="Smith M.E."/>
        </authorList>
    </citation>
    <scope>NUCLEOTIDE SEQUENCE</scope>
    <source>
        <strain evidence="1">Benny 63K</strain>
    </source>
</reference>
<protein>
    <submittedName>
        <fullName evidence="1">Ribosome-releasing factor 2, mitochondrial</fullName>
    </submittedName>
</protein>
<organism evidence="1 2">
    <name type="scientific">Kickxella alabastrina</name>
    <dbReference type="NCBI Taxonomy" id="61397"/>
    <lineage>
        <taxon>Eukaryota</taxon>
        <taxon>Fungi</taxon>
        <taxon>Fungi incertae sedis</taxon>
        <taxon>Zoopagomycota</taxon>
        <taxon>Kickxellomycotina</taxon>
        <taxon>Kickxellomycetes</taxon>
        <taxon>Kickxellales</taxon>
        <taxon>Kickxellaceae</taxon>
        <taxon>Kickxella</taxon>
    </lineage>
</organism>
<keyword evidence="2" id="KW-1185">Reference proteome</keyword>
<evidence type="ECO:0000313" key="2">
    <source>
        <dbReference type="Proteomes" id="UP001150581"/>
    </source>
</evidence>
<evidence type="ECO:0000313" key="1">
    <source>
        <dbReference type="EMBL" id="KAJ1897039.1"/>
    </source>
</evidence>
<dbReference type="Proteomes" id="UP001150581">
    <property type="component" value="Unassembled WGS sequence"/>
</dbReference>
<proteinExistence type="predicted"/>
<dbReference type="EMBL" id="JANBPG010000375">
    <property type="protein sequence ID" value="KAJ1897039.1"/>
    <property type="molecule type" value="Genomic_DNA"/>
</dbReference>
<comment type="caution">
    <text evidence="1">The sequence shown here is derived from an EMBL/GenBank/DDBJ whole genome shotgun (WGS) entry which is preliminary data.</text>
</comment>
<gene>
    <name evidence="1" type="primary">MEF2_1</name>
    <name evidence="1" type="ORF">LPJ66_003628</name>
</gene>
<name>A0ACC1ILU3_9FUNG</name>
<accession>A0ACC1ILU3</accession>